<dbReference type="PANTHER" id="PTHR30349:SF64">
    <property type="entry name" value="PROPHAGE INTEGRASE INTD-RELATED"/>
    <property type="match status" value="1"/>
</dbReference>
<protein>
    <submittedName>
        <fullName evidence="8">Site-specific integrase</fullName>
    </submittedName>
</protein>
<accession>A0AAW7LLF6</accession>
<evidence type="ECO:0000313" key="8">
    <source>
        <dbReference type="EMBL" id="MDN4188325.1"/>
    </source>
</evidence>
<dbReference type="InterPro" id="IPR002104">
    <property type="entry name" value="Integrase_catalytic"/>
</dbReference>
<reference evidence="8" key="2">
    <citation type="journal article" date="2022" name="3 Biotech.">
        <title>Isomaltooligosaccharides utilization and genomic characterization of human infant anti-inflammatory Bifidobacterium longum and Bifidobacterium breve strains.</title>
        <authorList>
            <person name="Sharma S."/>
            <person name="Singh S."/>
            <person name="Chaudhary V."/>
            <person name="Mantri S."/>
            <person name="Chander A."/>
            <person name="Maurya R."/>
            <person name="Rajarammohan S."/>
            <person name="Singh R.P."/>
            <person name="Rishi P."/>
            <person name="Bishnoi M."/>
            <person name="Bhadada S.K."/>
            <person name="Kondepudi K.K."/>
        </authorList>
    </citation>
    <scope>NUCLEOTIDE SEQUENCE</scope>
    <source>
        <strain evidence="8">Bif11</strain>
    </source>
</reference>
<comment type="similarity">
    <text evidence="1">Belongs to the 'phage' integrase family.</text>
</comment>
<dbReference type="InterPro" id="IPR004107">
    <property type="entry name" value="Integrase_SAM-like_N"/>
</dbReference>
<reference evidence="8" key="1">
    <citation type="submission" date="2018-05" db="EMBL/GenBank/DDBJ databases">
        <authorList>
            <person name="Kondepudi K.K."/>
            <person name="Singh S."/>
            <person name="Chaudhry V."/>
            <person name="Mantri S."/>
            <person name="Bhadada S."/>
            <person name="Bishnoi M."/>
            <person name="Kaur J."/>
            <person name="Sharma S."/>
            <person name="Bhatia R."/>
        </authorList>
    </citation>
    <scope>NUCLEOTIDE SEQUENCE</scope>
    <source>
        <strain evidence="8">Bif11</strain>
    </source>
</reference>
<feature type="domain" description="Tyr recombinase" evidence="6">
    <location>
        <begin position="173"/>
        <end position="394"/>
    </location>
</feature>
<dbReference type="RefSeq" id="WP_052787701.1">
    <property type="nucleotide sequence ID" value="NZ_CP021387.1"/>
</dbReference>
<comment type="caution">
    <text evidence="8">The sequence shown here is derived from an EMBL/GenBank/DDBJ whole genome shotgun (WGS) entry which is preliminary data.</text>
</comment>
<evidence type="ECO:0000256" key="5">
    <source>
        <dbReference type="PROSITE-ProRule" id="PRU01248"/>
    </source>
</evidence>
<dbReference type="PROSITE" id="PS51900">
    <property type="entry name" value="CB"/>
    <property type="match status" value="1"/>
</dbReference>
<dbReference type="InterPro" id="IPR011010">
    <property type="entry name" value="DNA_brk_join_enz"/>
</dbReference>
<dbReference type="AlphaFoldDB" id="A0AAW7LLF6"/>
<keyword evidence="2" id="KW-0229">DNA integration</keyword>
<dbReference type="InterPro" id="IPR050090">
    <property type="entry name" value="Tyrosine_recombinase_XerCD"/>
</dbReference>
<evidence type="ECO:0000256" key="2">
    <source>
        <dbReference type="ARBA" id="ARBA00022908"/>
    </source>
</evidence>
<dbReference type="Pfam" id="PF00589">
    <property type="entry name" value="Phage_integrase"/>
    <property type="match status" value="1"/>
</dbReference>
<dbReference type="Proteomes" id="UP001169990">
    <property type="component" value="Unassembled WGS sequence"/>
</dbReference>
<dbReference type="InterPro" id="IPR010998">
    <property type="entry name" value="Integrase_recombinase_N"/>
</dbReference>
<dbReference type="GO" id="GO:0006310">
    <property type="term" value="P:DNA recombination"/>
    <property type="evidence" value="ECO:0007669"/>
    <property type="project" value="UniProtKB-KW"/>
</dbReference>
<dbReference type="Gene3D" id="1.10.443.10">
    <property type="entry name" value="Intergrase catalytic core"/>
    <property type="match status" value="1"/>
</dbReference>
<dbReference type="SUPFAM" id="SSF56349">
    <property type="entry name" value="DNA breaking-rejoining enzymes"/>
    <property type="match status" value="1"/>
</dbReference>
<evidence type="ECO:0000256" key="3">
    <source>
        <dbReference type="ARBA" id="ARBA00023125"/>
    </source>
</evidence>
<evidence type="ECO:0000256" key="4">
    <source>
        <dbReference type="ARBA" id="ARBA00023172"/>
    </source>
</evidence>
<dbReference type="Pfam" id="PF14659">
    <property type="entry name" value="Phage_int_SAM_3"/>
    <property type="match status" value="1"/>
</dbReference>
<dbReference type="InterPro" id="IPR013762">
    <property type="entry name" value="Integrase-like_cat_sf"/>
</dbReference>
<dbReference type="PROSITE" id="PS51898">
    <property type="entry name" value="TYR_RECOMBINASE"/>
    <property type="match status" value="1"/>
</dbReference>
<keyword evidence="3 5" id="KW-0238">DNA-binding</keyword>
<feature type="domain" description="Core-binding (CB)" evidence="7">
    <location>
        <begin position="72"/>
        <end position="152"/>
    </location>
</feature>
<organism evidence="8 9">
    <name type="scientific">Bifidobacterium breve</name>
    <dbReference type="NCBI Taxonomy" id="1685"/>
    <lineage>
        <taxon>Bacteria</taxon>
        <taxon>Bacillati</taxon>
        <taxon>Actinomycetota</taxon>
        <taxon>Actinomycetes</taxon>
        <taxon>Bifidobacteriales</taxon>
        <taxon>Bifidobacteriaceae</taxon>
        <taxon>Bifidobacterium</taxon>
    </lineage>
</organism>
<evidence type="ECO:0000259" key="6">
    <source>
        <dbReference type="PROSITE" id="PS51898"/>
    </source>
</evidence>
<dbReference type="EMBL" id="QELD01000015">
    <property type="protein sequence ID" value="MDN4188325.1"/>
    <property type="molecule type" value="Genomic_DNA"/>
</dbReference>
<dbReference type="GO" id="GO:0015074">
    <property type="term" value="P:DNA integration"/>
    <property type="evidence" value="ECO:0007669"/>
    <property type="project" value="UniProtKB-KW"/>
</dbReference>
<dbReference type="GO" id="GO:0003677">
    <property type="term" value="F:DNA binding"/>
    <property type="evidence" value="ECO:0007669"/>
    <property type="project" value="UniProtKB-UniRule"/>
</dbReference>
<evidence type="ECO:0000313" key="9">
    <source>
        <dbReference type="Proteomes" id="UP001169990"/>
    </source>
</evidence>
<dbReference type="InterPro" id="IPR044068">
    <property type="entry name" value="CB"/>
</dbReference>
<sequence length="422" mass="48043">MAAKRRTPGAGSVFRDANGVWHFRKDLGKDPATGKRRMIQAKGRTKAEARERFDAKIAELERTGLMPGAKSPYLNDYVERWLEDYRLRVKPTTYRTRAGRLHACCQVIGHVRLADLTPEHVRSCMRVLGERLAPSTLKDHFVSLKMVLDDAELEELIPVDPCRKVRPPRVEPTPVRILAPDQPKRMIAAVGSMPESRRGPVDMDDSVEVWALLFELAFTSGMRAGERYVLMPYELELRDGVPGIFVQQQIQEYGRPGDAVIPKWLDAEHLYGILWLTTPKTRAATRFVPIPQGLWDRLWARIRRLHVGPRELVFTNQLGHPVREATERHHWLKALEAAGLPQVRIHSARHWMASMTARAGMPEDARISIMGHVSLQMTMHYTHRDAASLGRLMVAAIPDLHDDEDRQYKKSSGYPVGCFAKR</sequence>
<dbReference type="Gene3D" id="1.10.150.130">
    <property type="match status" value="1"/>
</dbReference>
<dbReference type="PANTHER" id="PTHR30349">
    <property type="entry name" value="PHAGE INTEGRASE-RELATED"/>
    <property type="match status" value="1"/>
</dbReference>
<name>A0AAW7LLF6_BIFBR</name>
<gene>
    <name evidence="8" type="ORF">DC496_08290</name>
</gene>
<evidence type="ECO:0000259" key="7">
    <source>
        <dbReference type="PROSITE" id="PS51900"/>
    </source>
</evidence>
<keyword evidence="4" id="KW-0233">DNA recombination</keyword>
<evidence type="ECO:0000256" key="1">
    <source>
        <dbReference type="ARBA" id="ARBA00008857"/>
    </source>
</evidence>
<proteinExistence type="inferred from homology"/>